<protein>
    <submittedName>
        <fullName evidence="8">Alpha-1,2 mannosyltransferase Ktr1p</fullName>
    </submittedName>
</protein>
<keyword evidence="3 8" id="KW-0328">Glycosyltransferase</keyword>
<evidence type="ECO:0000256" key="4">
    <source>
        <dbReference type="ARBA" id="ARBA00022679"/>
    </source>
</evidence>
<dbReference type="Proteomes" id="UP000837801">
    <property type="component" value="Unassembled WGS sequence"/>
</dbReference>
<dbReference type="InterPro" id="IPR029044">
    <property type="entry name" value="Nucleotide-diphossugar_trans"/>
</dbReference>
<feature type="transmembrane region" description="Helical" evidence="7">
    <location>
        <begin position="5"/>
        <end position="22"/>
    </location>
</feature>
<comment type="subcellular location">
    <subcellularLocation>
        <location evidence="1">Membrane</location>
        <topology evidence="1">Single-pass type II membrane protein</topology>
    </subcellularLocation>
</comment>
<evidence type="ECO:0000256" key="2">
    <source>
        <dbReference type="ARBA" id="ARBA00007677"/>
    </source>
</evidence>
<keyword evidence="4" id="KW-0808">Transferase</keyword>
<keyword evidence="5" id="KW-0735">Signal-anchor</keyword>
<gene>
    <name evidence="8" type="ORF">CLIB1423_06S03136</name>
</gene>
<name>A0A9P0QPD9_9ASCO</name>
<accession>A0A9P0QPD9</accession>
<evidence type="ECO:0000256" key="6">
    <source>
        <dbReference type="PIRSR" id="PIRSR018153-1"/>
    </source>
</evidence>
<evidence type="ECO:0000313" key="8">
    <source>
        <dbReference type="EMBL" id="CAH2352293.1"/>
    </source>
</evidence>
<dbReference type="EMBL" id="CAKXYY010000006">
    <property type="protein sequence ID" value="CAH2352293.1"/>
    <property type="molecule type" value="Genomic_DNA"/>
</dbReference>
<reference evidence="8" key="1">
    <citation type="submission" date="2022-03" db="EMBL/GenBank/DDBJ databases">
        <authorList>
            <person name="Legras J.-L."/>
            <person name="Devillers H."/>
            <person name="Grondin C."/>
        </authorList>
    </citation>
    <scope>NUCLEOTIDE SEQUENCE</scope>
    <source>
        <strain evidence="8">CLIB 1423</strain>
    </source>
</reference>
<dbReference type="FunFam" id="3.90.550.10:FF:000051">
    <property type="entry name" value="Alpha-1,2-mannosyltransferase (Ktr4)"/>
    <property type="match status" value="1"/>
</dbReference>
<dbReference type="PIRSF" id="PIRSF018153">
    <property type="entry name" value="Glyco_trans_15"/>
    <property type="match status" value="1"/>
</dbReference>
<dbReference type="GO" id="GO:0005794">
    <property type="term" value="C:Golgi apparatus"/>
    <property type="evidence" value="ECO:0007669"/>
    <property type="project" value="TreeGrafter"/>
</dbReference>
<sequence length="393" mass="46941">MKDRIIHWLVIPIVSVLVWMQFSTHFAKINISWVPLNSHIPHVNSLKNNTHLDLRSFLRSHNGEFPVIMERDVDTHRENAAFMVLCRNEDLYSLTETIQNVQDRFNSKFSYDWVFLNDVEFTEDFMYNVLTLIPSGSVKFGKIPQEEWSIPDWINQTLARENWDIYEQQNMIYGKSESYRNMCRYFSGFFYNHPLMATYQYYWRIEPGVKYYCDIDYDVFQFMQQNEISYGFTISMFEYADTIPSLWSSFNEFMDVNDYERGDLIDFVQNDDKDKTYNLCHFWTNFEIADLRIFQNSKYQQFFQYLDQLGGFYYERWGDAPVHSLFISSFLNADEVWWFGDIGYYHAPYLQCPRDTSVRSKGKCSCNPEKDFSSDRLSCTNLLLAIKNMTTAS</sequence>
<evidence type="ECO:0000256" key="5">
    <source>
        <dbReference type="ARBA" id="ARBA00022968"/>
    </source>
</evidence>
<dbReference type="SUPFAM" id="SSF53448">
    <property type="entry name" value="Nucleotide-diphospho-sugar transferases"/>
    <property type="match status" value="1"/>
</dbReference>
<keyword evidence="7" id="KW-0812">Transmembrane</keyword>
<evidence type="ECO:0000256" key="7">
    <source>
        <dbReference type="SAM" id="Phobius"/>
    </source>
</evidence>
<feature type="active site" description="Nucleophile" evidence="6">
    <location>
        <position position="287"/>
    </location>
</feature>
<evidence type="ECO:0000256" key="3">
    <source>
        <dbReference type="ARBA" id="ARBA00022676"/>
    </source>
</evidence>
<proteinExistence type="inferred from homology"/>
<dbReference type="GO" id="GO:0006487">
    <property type="term" value="P:protein N-linked glycosylation"/>
    <property type="evidence" value="ECO:0007669"/>
    <property type="project" value="TreeGrafter"/>
</dbReference>
<dbReference type="AlphaFoldDB" id="A0A9P0QPD9"/>
<dbReference type="Gene3D" id="3.90.550.10">
    <property type="entry name" value="Spore Coat Polysaccharide Biosynthesis Protein SpsA, Chain A"/>
    <property type="match status" value="1"/>
</dbReference>
<dbReference type="GO" id="GO:0006493">
    <property type="term" value="P:protein O-linked glycosylation"/>
    <property type="evidence" value="ECO:0007669"/>
    <property type="project" value="TreeGrafter"/>
</dbReference>
<dbReference type="InterPro" id="IPR002685">
    <property type="entry name" value="Glyco_trans_15"/>
</dbReference>
<dbReference type="GO" id="GO:0016020">
    <property type="term" value="C:membrane"/>
    <property type="evidence" value="ECO:0007669"/>
    <property type="project" value="UniProtKB-SubCell"/>
</dbReference>
<comment type="similarity">
    <text evidence="2">Belongs to the glycosyltransferase 15 family.</text>
</comment>
<keyword evidence="7" id="KW-1133">Transmembrane helix</keyword>
<dbReference type="OrthoDB" id="439943at2759"/>
<organism evidence="8 9">
    <name type="scientific">[Candida] railenensis</name>
    <dbReference type="NCBI Taxonomy" id="45579"/>
    <lineage>
        <taxon>Eukaryota</taxon>
        <taxon>Fungi</taxon>
        <taxon>Dikarya</taxon>
        <taxon>Ascomycota</taxon>
        <taxon>Saccharomycotina</taxon>
        <taxon>Pichiomycetes</taxon>
        <taxon>Debaryomycetaceae</taxon>
        <taxon>Kurtzmaniella</taxon>
    </lineage>
</organism>
<keyword evidence="9" id="KW-1185">Reference proteome</keyword>
<dbReference type="PANTHER" id="PTHR31121">
    <property type="entry name" value="ALPHA-1,2 MANNOSYLTRANSFERASE KTR1"/>
    <property type="match status" value="1"/>
</dbReference>
<evidence type="ECO:0000256" key="1">
    <source>
        <dbReference type="ARBA" id="ARBA00004606"/>
    </source>
</evidence>
<dbReference type="Pfam" id="PF01793">
    <property type="entry name" value="Glyco_transf_15"/>
    <property type="match status" value="1"/>
</dbReference>
<evidence type="ECO:0000313" key="9">
    <source>
        <dbReference type="Proteomes" id="UP000837801"/>
    </source>
</evidence>
<dbReference type="GO" id="GO:0000026">
    <property type="term" value="F:alpha-1,2-mannosyltransferase activity"/>
    <property type="evidence" value="ECO:0007669"/>
    <property type="project" value="TreeGrafter"/>
</dbReference>
<dbReference type="GO" id="GO:0000032">
    <property type="term" value="P:cell wall mannoprotein biosynthetic process"/>
    <property type="evidence" value="ECO:0007669"/>
    <property type="project" value="TreeGrafter"/>
</dbReference>
<keyword evidence="7" id="KW-0472">Membrane</keyword>
<comment type="caution">
    <text evidence="8">The sequence shown here is derived from an EMBL/GenBank/DDBJ whole genome shotgun (WGS) entry which is preliminary data.</text>
</comment>
<dbReference type="PANTHER" id="PTHR31121:SF6">
    <property type="entry name" value="ALPHA-1,2 MANNOSYLTRANSFERASE KTR1"/>
    <property type="match status" value="1"/>
</dbReference>